<evidence type="ECO:0000256" key="2">
    <source>
        <dbReference type="SAM" id="Phobius"/>
    </source>
</evidence>
<dbReference type="RefSeq" id="WP_089787676.1">
    <property type="nucleotide sequence ID" value="NZ_FOKW01000004.1"/>
</dbReference>
<feature type="transmembrane region" description="Helical" evidence="2">
    <location>
        <begin position="198"/>
        <end position="219"/>
    </location>
</feature>
<keyword evidence="2" id="KW-0812">Transmembrane</keyword>
<feature type="compositionally biased region" description="Basic and acidic residues" evidence="1">
    <location>
        <begin position="9"/>
        <end position="28"/>
    </location>
</feature>
<accession>A0A1I1GK36</accession>
<keyword evidence="2" id="KW-0472">Membrane</keyword>
<proteinExistence type="predicted"/>
<evidence type="ECO:0000313" key="3">
    <source>
        <dbReference type="EMBL" id="SFC09693.1"/>
    </source>
</evidence>
<gene>
    <name evidence="3" type="ORF">SAMN05444422_104247</name>
</gene>
<sequence length="244" mass="26245">MSESEPESGTDRGADGPGDREGESRGEYALEEDDRDAVDVDDVLERLDELERSVSSPSERADVRSVRRMLERVPGGRSVSNGIQRYTTRDVAEGFVGGVLLSLPMVVEDGVFEIAAWFLEATVAGVPVALVANVTFIVLLTHGLLYWTDFRDVEVSKPLLGIVPRRLLGVLSVSFLTAVFLLVLWGRHEAGNPTTLEFVARVTVVWAAAAIGASLGDILPGESQGTEMTIDSIDDLTGQGDGDD</sequence>
<feature type="transmembrane region" description="Helical" evidence="2">
    <location>
        <begin position="124"/>
        <end position="147"/>
    </location>
</feature>
<dbReference type="Proteomes" id="UP000199161">
    <property type="component" value="Unassembled WGS sequence"/>
</dbReference>
<dbReference type="OrthoDB" id="328136at2157"/>
<organism evidence="3 4">
    <name type="scientific">Natronobacterium haloterrestre</name>
    <name type="common">Halobiforma haloterrestris</name>
    <dbReference type="NCBI Taxonomy" id="148448"/>
    <lineage>
        <taxon>Archaea</taxon>
        <taxon>Methanobacteriati</taxon>
        <taxon>Methanobacteriota</taxon>
        <taxon>Stenosarchaea group</taxon>
        <taxon>Halobacteria</taxon>
        <taxon>Halobacteriales</taxon>
        <taxon>Natrialbaceae</taxon>
        <taxon>Natronobacterium</taxon>
    </lineage>
</organism>
<dbReference type="AlphaFoldDB" id="A0A1I1GK36"/>
<dbReference type="EMBL" id="FOKW01000004">
    <property type="protein sequence ID" value="SFC09693.1"/>
    <property type="molecule type" value="Genomic_DNA"/>
</dbReference>
<keyword evidence="4" id="KW-1185">Reference proteome</keyword>
<name>A0A1I1GK36_NATHA</name>
<evidence type="ECO:0000256" key="1">
    <source>
        <dbReference type="SAM" id="MobiDB-lite"/>
    </source>
</evidence>
<keyword evidence="2" id="KW-1133">Transmembrane helix</keyword>
<reference evidence="4" key="1">
    <citation type="submission" date="2016-10" db="EMBL/GenBank/DDBJ databases">
        <authorList>
            <person name="Varghese N."/>
            <person name="Submissions S."/>
        </authorList>
    </citation>
    <scope>NUCLEOTIDE SEQUENCE [LARGE SCALE GENOMIC DNA]</scope>
    <source>
        <strain evidence="4">DSM 13078</strain>
    </source>
</reference>
<feature type="region of interest" description="Disordered" evidence="1">
    <location>
        <begin position="1"/>
        <end position="41"/>
    </location>
</feature>
<feature type="transmembrane region" description="Helical" evidence="2">
    <location>
        <begin position="167"/>
        <end position="186"/>
    </location>
</feature>
<feature type="compositionally biased region" description="Acidic residues" evidence="1">
    <location>
        <begin position="29"/>
        <end position="41"/>
    </location>
</feature>
<evidence type="ECO:0000313" key="4">
    <source>
        <dbReference type="Proteomes" id="UP000199161"/>
    </source>
</evidence>
<protein>
    <submittedName>
        <fullName evidence="3">Uncharacterized membrane protein</fullName>
    </submittedName>
</protein>